<dbReference type="Proteomes" id="UP000255303">
    <property type="component" value="Unassembled WGS sequence"/>
</dbReference>
<proteinExistence type="predicted"/>
<dbReference type="PANTHER" id="PTHR43272">
    <property type="entry name" value="LONG-CHAIN-FATTY-ACID--COA LIGASE"/>
    <property type="match status" value="1"/>
</dbReference>
<dbReference type="GO" id="GO:0005524">
    <property type="term" value="F:ATP binding"/>
    <property type="evidence" value="ECO:0007669"/>
    <property type="project" value="UniProtKB-KW"/>
</dbReference>
<reference evidence="3 4" key="1">
    <citation type="submission" date="2018-06" db="EMBL/GenBank/DDBJ databases">
        <authorList>
            <consortium name="Pathogen Informatics"/>
            <person name="Doyle S."/>
        </authorList>
    </citation>
    <scope>NUCLEOTIDE SEQUENCE [LARGE SCALE GENOMIC DNA]</scope>
    <source>
        <strain evidence="3 4">NCTC10692</strain>
    </source>
</reference>
<dbReference type="AlphaFoldDB" id="A0A061CVR6"/>
<keyword evidence="3" id="KW-0436">Ligase</keyword>
<dbReference type="RefSeq" id="WP_003461513.1">
    <property type="nucleotide sequence ID" value="NZ_FNZC01000095.1"/>
</dbReference>
<sequence length="149" mass="16772">MHTGDRSQLDEAGYLRITGRVKDIFKTSKGKYVAPAPIEGKIAKTHWVEQVCLMGSNLDQPLALVELSPAARQQPRELLGQSLAEHLHAVNQRLEAHERVSHFYLVSEAWTVDNGSMTPTMKIRRNVLEMRYAEVIAGLPGEQVIVWED</sequence>
<evidence type="ECO:0000313" key="3">
    <source>
        <dbReference type="EMBL" id="SUD52735.1"/>
    </source>
</evidence>
<dbReference type="GO" id="GO:0004467">
    <property type="term" value="F:long-chain fatty acid-CoA ligase activity"/>
    <property type="evidence" value="ECO:0007669"/>
    <property type="project" value="UniProtKB-EC"/>
</dbReference>
<dbReference type="Gene3D" id="3.30.300.30">
    <property type="match status" value="1"/>
</dbReference>
<evidence type="ECO:0000313" key="4">
    <source>
        <dbReference type="Proteomes" id="UP000255303"/>
    </source>
</evidence>
<dbReference type="Pfam" id="PF23562">
    <property type="entry name" value="AMP-binding_C_3"/>
    <property type="match status" value="1"/>
</dbReference>
<keyword evidence="2" id="KW-0067">ATP-binding</keyword>
<dbReference type="SUPFAM" id="SSF56801">
    <property type="entry name" value="Acetyl-CoA synthetase-like"/>
    <property type="match status" value="1"/>
</dbReference>
<protein>
    <submittedName>
        <fullName evidence="3">AMP-dependent synthetase and ligase</fullName>
        <ecNumber evidence="3">6.2.1.3</ecNumber>
    </submittedName>
</protein>
<keyword evidence="1" id="KW-0547">Nucleotide-binding</keyword>
<accession>A0A379JW70</accession>
<dbReference type="PANTHER" id="PTHR43272:SF33">
    <property type="entry name" value="AMP-BINDING DOMAIN-CONTAINING PROTEIN-RELATED"/>
    <property type="match status" value="1"/>
</dbReference>
<dbReference type="EMBL" id="UGUV01000002">
    <property type="protein sequence ID" value="SUD52735.1"/>
    <property type="molecule type" value="Genomic_DNA"/>
</dbReference>
<organism evidence="3 4">
    <name type="scientific">Ectopseudomonas oleovorans</name>
    <name type="common">Pseudomonas oleovorans</name>
    <dbReference type="NCBI Taxonomy" id="301"/>
    <lineage>
        <taxon>Bacteria</taxon>
        <taxon>Pseudomonadati</taxon>
        <taxon>Pseudomonadota</taxon>
        <taxon>Gammaproteobacteria</taxon>
        <taxon>Pseudomonadales</taxon>
        <taxon>Pseudomonadaceae</taxon>
        <taxon>Ectopseudomonas</taxon>
    </lineage>
</organism>
<dbReference type="InterPro" id="IPR045851">
    <property type="entry name" value="AMP-bd_C_sf"/>
</dbReference>
<dbReference type="GO" id="GO:0016020">
    <property type="term" value="C:membrane"/>
    <property type="evidence" value="ECO:0007669"/>
    <property type="project" value="TreeGrafter"/>
</dbReference>
<name>A0A061CVR6_ECTOL</name>
<evidence type="ECO:0000256" key="1">
    <source>
        <dbReference type="ARBA" id="ARBA00022741"/>
    </source>
</evidence>
<dbReference type="EC" id="6.2.1.3" evidence="3"/>
<accession>A0A061CVR6</accession>
<evidence type="ECO:0000256" key="2">
    <source>
        <dbReference type="ARBA" id="ARBA00022840"/>
    </source>
</evidence>
<gene>
    <name evidence="3" type="ORF">NCTC10692_03226</name>
</gene>